<name>A0AAD9K5H3_9ANNE</name>
<evidence type="ECO:0000313" key="11">
    <source>
        <dbReference type="EMBL" id="KAK2165134.1"/>
    </source>
</evidence>
<dbReference type="SMART" id="SM00181">
    <property type="entry name" value="EGF"/>
    <property type="match status" value="4"/>
</dbReference>
<evidence type="ECO:0000256" key="6">
    <source>
        <dbReference type="PROSITE-ProRule" id="PRU00076"/>
    </source>
</evidence>
<evidence type="ECO:0000256" key="1">
    <source>
        <dbReference type="ARBA" id="ARBA00022536"/>
    </source>
</evidence>
<feature type="compositionally biased region" description="Low complexity" evidence="7">
    <location>
        <begin position="60"/>
        <end position="75"/>
    </location>
</feature>
<protein>
    <recommendedName>
        <fullName evidence="10">EGF-like domain-containing protein</fullName>
    </recommendedName>
</protein>
<keyword evidence="8" id="KW-0812">Transmembrane</keyword>
<feature type="region of interest" description="Disordered" evidence="7">
    <location>
        <begin position="57"/>
        <end position="126"/>
    </location>
</feature>
<dbReference type="InterPro" id="IPR000152">
    <property type="entry name" value="EGF-type_Asp/Asn_hydroxyl_site"/>
</dbReference>
<evidence type="ECO:0000256" key="4">
    <source>
        <dbReference type="ARBA" id="ARBA00023157"/>
    </source>
</evidence>
<feature type="domain" description="EGF-like" evidence="10">
    <location>
        <begin position="361"/>
        <end position="397"/>
    </location>
</feature>
<keyword evidence="12" id="KW-1185">Reference proteome</keyword>
<accession>A0AAD9K5H3</accession>
<dbReference type="Pfam" id="PF00008">
    <property type="entry name" value="EGF"/>
    <property type="match status" value="3"/>
</dbReference>
<dbReference type="PANTHER" id="PTHR24044">
    <property type="entry name" value="NOTCH LIGAND FAMILY MEMBER"/>
    <property type="match status" value="1"/>
</dbReference>
<evidence type="ECO:0000256" key="5">
    <source>
        <dbReference type="ARBA" id="ARBA00023180"/>
    </source>
</evidence>
<feature type="compositionally biased region" description="Acidic residues" evidence="7">
    <location>
        <begin position="926"/>
        <end position="936"/>
    </location>
</feature>
<evidence type="ECO:0000256" key="7">
    <source>
        <dbReference type="SAM" id="MobiDB-lite"/>
    </source>
</evidence>
<keyword evidence="2 9" id="KW-0732">Signal</keyword>
<feature type="compositionally biased region" description="Basic residues" evidence="7">
    <location>
        <begin position="1160"/>
        <end position="1181"/>
    </location>
</feature>
<dbReference type="PROSITE" id="PS01187">
    <property type="entry name" value="EGF_CA"/>
    <property type="match status" value="1"/>
</dbReference>
<feature type="compositionally biased region" description="Polar residues" evidence="7">
    <location>
        <begin position="970"/>
        <end position="1007"/>
    </location>
</feature>
<evidence type="ECO:0000256" key="3">
    <source>
        <dbReference type="ARBA" id="ARBA00022737"/>
    </source>
</evidence>
<feature type="domain" description="EGF-like" evidence="10">
    <location>
        <begin position="256"/>
        <end position="292"/>
    </location>
</feature>
<dbReference type="InterPro" id="IPR050906">
    <property type="entry name" value="Notch_signaling"/>
</dbReference>
<dbReference type="InterPro" id="IPR001881">
    <property type="entry name" value="EGF-like_Ca-bd_dom"/>
</dbReference>
<dbReference type="PROSITE" id="PS01186">
    <property type="entry name" value="EGF_2"/>
    <property type="match status" value="3"/>
</dbReference>
<organism evidence="11 12">
    <name type="scientific">Paralvinella palmiformis</name>
    <dbReference type="NCBI Taxonomy" id="53620"/>
    <lineage>
        <taxon>Eukaryota</taxon>
        <taxon>Metazoa</taxon>
        <taxon>Spiralia</taxon>
        <taxon>Lophotrochozoa</taxon>
        <taxon>Annelida</taxon>
        <taxon>Polychaeta</taxon>
        <taxon>Sedentaria</taxon>
        <taxon>Canalipalpata</taxon>
        <taxon>Terebellida</taxon>
        <taxon>Terebelliformia</taxon>
        <taxon>Alvinellidae</taxon>
        <taxon>Paralvinella</taxon>
    </lineage>
</organism>
<keyword evidence="8" id="KW-0472">Membrane</keyword>
<dbReference type="FunFam" id="2.10.25.10:FF:000472">
    <property type="entry name" value="Uncharacterized protein, isoform A"/>
    <property type="match status" value="1"/>
</dbReference>
<dbReference type="SUPFAM" id="SSF81296">
    <property type="entry name" value="E set domains"/>
    <property type="match status" value="1"/>
</dbReference>
<feature type="transmembrane region" description="Helical" evidence="8">
    <location>
        <begin position="825"/>
        <end position="849"/>
    </location>
</feature>
<comment type="caution">
    <text evidence="6">Lacks conserved residue(s) required for the propagation of feature annotation.</text>
</comment>
<feature type="chain" id="PRO_5041982817" description="EGF-like domain-containing protein" evidence="9">
    <location>
        <begin position="30"/>
        <end position="1188"/>
    </location>
</feature>
<dbReference type="SMART" id="SM00179">
    <property type="entry name" value="EGF_CA"/>
    <property type="match status" value="3"/>
</dbReference>
<feature type="disulfide bond" evidence="6">
    <location>
        <begin position="425"/>
        <end position="434"/>
    </location>
</feature>
<evidence type="ECO:0000313" key="12">
    <source>
        <dbReference type="Proteomes" id="UP001208570"/>
    </source>
</evidence>
<feature type="domain" description="EGF-like" evidence="10">
    <location>
        <begin position="399"/>
        <end position="435"/>
    </location>
</feature>
<dbReference type="Gene3D" id="2.60.40.10">
    <property type="entry name" value="Immunoglobulins"/>
    <property type="match status" value="2"/>
</dbReference>
<dbReference type="InterPro" id="IPR014756">
    <property type="entry name" value="Ig_E-set"/>
</dbReference>
<comment type="caution">
    <text evidence="11">The sequence shown here is derived from an EMBL/GenBank/DDBJ whole genome shotgun (WGS) entry which is preliminary data.</text>
</comment>
<dbReference type="AlphaFoldDB" id="A0AAD9K5H3"/>
<dbReference type="FunFam" id="2.10.25.10:FF:000012">
    <property type="entry name" value="Delta-like protein"/>
    <property type="match status" value="1"/>
</dbReference>
<evidence type="ECO:0000256" key="9">
    <source>
        <dbReference type="SAM" id="SignalP"/>
    </source>
</evidence>
<feature type="region of interest" description="Disordered" evidence="7">
    <location>
        <begin position="199"/>
        <end position="238"/>
    </location>
</feature>
<feature type="disulfide bond" evidence="6">
    <location>
        <begin position="387"/>
        <end position="396"/>
    </location>
</feature>
<dbReference type="Proteomes" id="UP001208570">
    <property type="component" value="Unassembled WGS sequence"/>
</dbReference>
<keyword evidence="5" id="KW-0325">Glycoprotein</keyword>
<dbReference type="InterPro" id="IPR002909">
    <property type="entry name" value="IPT_dom"/>
</dbReference>
<evidence type="ECO:0000256" key="2">
    <source>
        <dbReference type="ARBA" id="ARBA00022729"/>
    </source>
</evidence>
<dbReference type="PROSITE" id="PS00010">
    <property type="entry name" value="ASX_HYDROXYL"/>
    <property type="match status" value="1"/>
</dbReference>
<feature type="compositionally biased region" description="Basic and acidic residues" evidence="7">
    <location>
        <begin position="906"/>
        <end position="915"/>
    </location>
</feature>
<sequence>MAKYGIHQLGLMGLVFWIRVMFPMLAAHAQEHVNISGSNSSNNAISEPLDLMALKDATRSGSSSNSSLSGKTNKTPQQQLLITTVTPTPVTAPATTSTANTATTRSTTVVPSSTSSSTTSAPTKPPDPCYAVTCLNGGTCHHGLCLCTFAYTGDRCQTATVTAAATSTTTTSPQTTTSSPTTTKLATSIVAVTAIKVGGRPQNGTTQTNSSLSNGTKHFGKNQSNPIGNNKTDISDNRDQTDHIKIDNVDVVINITSDPCDSMPCHNGATCRLEGELLYCLCAAGYTGDRCEAAICSEEYLPAPVNGLKSCIHQPETMSDISCELTCKKGYYFKDDQLTHVYDCTDGLWLPSEKQVAGCYRIDYCFNVVCKNNGTCEELWRDAKCHCQPGFEGDKCQIDIDECKSSPCNNGGTCVDGINMFQCLCARGFAGIQCEIEILEEPVLTNVSPGYGPHAGGTLITVSGRHLIVPSQHIFMYLSDISLSGDKRDKILCEVLKSNTTHIVARTPAVQFNIIRILPLAVQFAGGVVYSSRLYYEYKPNPQVTAVEPTDTIMAGGTLLTISGKCLDSVNIPVVQVALVATWQTQIVHGQVVTNKVKAVFAEPCILGTFRNETSMICHMPKMEIPDEVSPLHTKVDETNRKRRNSLSWHRYHSNHRINISSDGNLLTNYSRNINRYRREQYHDGSKLNRTELKYYLGLKFDGEERFKNLSAVPSLQQYGTLTVYDGPVIYTRKIPIKYQDLRNGQLVINGSKLLEGVRITDYNISVGMESCVIVEIRNLIIICQPPEEEPEKDVDDNSDDPVIMVKIGTNICIRYGTIQYPSSLWIIIGPVIGVLVVLTAILIALICIRIRRTTKAQKHKGQYHYSPGEMIRLPSVRQGHCTEPLNISDSNNGSLLVFSQDPDISESHDPDMASHYDASSAVTTTDDEFDPPEEFYENKETIKRQKKHKMALDQFVGRPQKATPRYTAGPQNTNDSKRQQTNHLSKPNDTTSSHSNVDSANHNYHSPSVGKQEANHRQSEEDIYVNDDVNPSADSSLRGTDEDVYENSRVKAAGPKLNKKSKRFSPRKPASLPDVPVNKAQKAGVLPTSGTPPPVPNTPRPKLNLMREARTNNNRRDSYKHNSLGHPFEEHPYSNSKLGRSDDDDDDDDIYVNSPIKSRGLRAKAGRRSARSPGTRRRDRKGATLWF</sequence>
<feature type="compositionally biased region" description="Polar residues" evidence="7">
    <location>
        <begin position="202"/>
        <end position="232"/>
    </location>
</feature>
<dbReference type="InterPro" id="IPR013783">
    <property type="entry name" value="Ig-like_fold"/>
</dbReference>
<dbReference type="CDD" id="cd00054">
    <property type="entry name" value="EGF_CA"/>
    <property type="match status" value="3"/>
</dbReference>
<dbReference type="SUPFAM" id="SSF57196">
    <property type="entry name" value="EGF/Laminin"/>
    <property type="match status" value="4"/>
</dbReference>
<dbReference type="InterPro" id="IPR018097">
    <property type="entry name" value="EGF_Ca-bd_CS"/>
</dbReference>
<dbReference type="PANTHER" id="PTHR24044:SF420">
    <property type="entry name" value="DELTA AND NOTCH-LIKE EPIDERMAL GROWTH FACTOR-RELATED RECEPTOR ISOFORM X1"/>
    <property type="match status" value="1"/>
</dbReference>
<dbReference type="PROSITE" id="PS00022">
    <property type="entry name" value="EGF_1"/>
    <property type="match status" value="4"/>
</dbReference>
<dbReference type="GO" id="GO:0005509">
    <property type="term" value="F:calcium ion binding"/>
    <property type="evidence" value="ECO:0007669"/>
    <property type="project" value="InterPro"/>
</dbReference>
<proteinExistence type="predicted"/>
<keyword evidence="8" id="KW-1133">Transmembrane helix</keyword>
<dbReference type="GO" id="GO:0005112">
    <property type="term" value="F:Notch binding"/>
    <property type="evidence" value="ECO:0007669"/>
    <property type="project" value="TreeGrafter"/>
</dbReference>
<keyword evidence="4 6" id="KW-1015">Disulfide bond</keyword>
<feature type="compositionally biased region" description="Pro residues" evidence="7">
    <location>
        <begin position="1091"/>
        <end position="1100"/>
    </location>
</feature>
<evidence type="ECO:0000259" key="10">
    <source>
        <dbReference type="PROSITE" id="PS50026"/>
    </source>
</evidence>
<dbReference type="EMBL" id="JAODUP010000054">
    <property type="protein sequence ID" value="KAK2165134.1"/>
    <property type="molecule type" value="Genomic_DNA"/>
</dbReference>
<dbReference type="PROSITE" id="PS50026">
    <property type="entry name" value="EGF_3"/>
    <property type="match status" value="4"/>
</dbReference>
<feature type="compositionally biased region" description="Low complexity" evidence="7">
    <location>
        <begin position="83"/>
        <end position="122"/>
    </location>
</feature>
<feature type="disulfide bond" evidence="6">
    <location>
        <begin position="282"/>
        <end position="291"/>
    </location>
</feature>
<reference evidence="11" key="1">
    <citation type="journal article" date="2023" name="Mol. Biol. Evol.">
        <title>Third-Generation Sequencing Reveals the Adaptive Role of the Epigenome in Three Deep-Sea Polychaetes.</title>
        <authorList>
            <person name="Perez M."/>
            <person name="Aroh O."/>
            <person name="Sun Y."/>
            <person name="Lan Y."/>
            <person name="Juniper S.K."/>
            <person name="Young C.R."/>
            <person name="Angers B."/>
            <person name="Qian P.Y."/>
        </authorList>
    </citation>
    <scope>NUCLEOTIDE SEQUENCE</scope>
    <source>
        <strain evidence="11">P08H-3</strain>
    </source>
</reference>
<feature type="compositionally biased region" description="Basic residues" evidence="7">
    <location>
        <begin position="1058"/>
        <end position="1067"/>
    </location>
</feature>
<keyword evidence="3" id="KW-0677">Repeat</keyword>
<dbReference type="InterPro" id="IPR000742">
    <property type="entry name" value="EGF"/>
</dbReference>
<feature type="domain" description="EGF-like" evidence="10">
    <location>
        <begin position="125"/>
        <end position="157"/>
    </location>
</feature>
<feature type="disulfide bond" evidence="6">
    <location>
        <begin position="147"/>
        <end position="156"/>
    </location>
</feature>
<gene>
    <name evidence="11" type="ORF">LSH36_54g02076</name>
</gene>
<dbReference type="SMART" id="SM00429">
    <property type="entry name" value="IPT"/>
    <property type="match status" value="2"/>
</dbReference>
<feature type="region of interest" description="Disordered" evidence="7">
    <location>
        <begin position="900"/>
        <end position="1188"/>
    </location>
</feature>
<feature type="signal peptide" evidence="9">
    <location>
        <begin position="1"/>
        <end position="29"/>
    </location>
</feature>
<dbReference type="Gene3D" id="2.10.25.10">
    <property type="entry name" value="Laminin"/>
    <property type="match status" value="4"/>
</dbReference>
<keyword evidence="1 6" id="KW-0245">EGF-like domain</keyword>
<feature type="compositionally biased region" description="Basic and acidic residues" evidence="7">
    <location>
        <begin position="1106"/>
        <end position="1121"/>
    </location>
</feature>
<evidence type="ECO:0000256" key="8">
    <source>
        <dbReference type="SAM" id="Phobius"/>
    </source>
</evidence>